<evidence type="ECO:0000313" key="1">
    <source>
        <dbReference type="EMBL" id="CUH52616.1"/>
    </source>
</evidence>
<sequence length="77" mass="8981">MLQEKRKDLDSEKQKKLLQRMVSELSHLYPDLYYQPTSEVADLIQRHVAGEAKLNAEEHALLKVLSKRDIEVLLSLH</sequence>
<organism evidence="1 2">
    <name type="scientific">Shimia marina</name>
    <dbReference type="NCBI Taxonomy" id="321267"/>
    <lineage>
        <taxon>Bacteria</taxon>
        <taxon>Pseudomonadati</taxon>
        <taxon>Pseudomonadota</taxon>
        <taxon>Alphaproteobacteria</taxon>
        <taxon>Rhodobacterales</taxon>
        <taxon>Roseobacteraceae</taxon>
    </lineage>
</organism>
<evidence type="ECO:0000313" key="2">
    <source>
        <dbReference type="Proteomes" id="UP000054823"/>
    </source>
</evidence>
<proteinExistence type="predicted"/>
<reference evidence="1 2" key="1">
    <citation type="submission" date="2015-09" db="EMBL/GenBank/DDBJ databases">
        <authorList>
            <consortium name="Swine Surveillance"/>
        </authorList>
    </citation>
    <scope>NUCLEOTIDE SEQUENCE [LARGE SCALE GENOMIC DNA]</scope>
    <source>
        <strain evidence="1 2">CECT 7688</strain>
    </source>
</reference>
<gene>
    <name evidence="1" type="ORF">SHM7688_02063</name>
</gene>
<dbReference type="OrthoDB" id="7679210at2"/>
<dbReference type="EMBL" id="CYPW01000018">
    <property type="protein sequence ID" value="CUH52616.1"/>
    <property type="molecule type" value="Genomic_DNA"/>
</dbReference>
<dbReference type="AlphaFoldDB" id="A0A0P1FEE9"/>
<dbReference type="Proteomes" id="UP000054823">
    <property type="component" value="Unassembled WGS sequence"/>
</dbReference>
<accession>A0A0P1FEE9</accession>
<protein>
    <submittedName>
        <fullName evidence="1">Uncharacterized protein</fullName>
    </submittedName>
</protein>
<name>A0A0P1FEE9_9RHOB</name>
<keyword evidence="2" id="KW-1185">Reference proteome</keyword>
<dbReference type="RefSeq" id="WP_058239827.1">
    <property type="nucleotide sequence ID" value="NZ_CYPW01000018.1"/>
</dbReference>